<gene>
    <name evidence="2" type="ORF">KP001_15660</name>
</gene>
<organism evidence="2 3">
    <name type="scientific">Geomonas subterranea</name>
    <dbReference type="NCBI Taxonomy" id="2847989"/>
    <lineage>
        <taxon>Bacteria</taxon>
        <taxon>Pseudomonadati</taxon>
        <taxon>Thermodesulfobacteriota</taxon>
        <taxon>Desulfuromonadia</taxon>
        <taxon>Geobacterales</taxon>
        <taxon>Geobacteraceae</taxon>
        <taxon>Geomonas</taxon>
    </lineage>
</organism>
<reference evidence="2 3" key="1">
    <citation type="submission" date="2021-06" db="EMBL/GenBank/DDBJ databases">
        <title>Gemonas diversity in paddy soil.</title>
        <authorList>
            <person name="Liu G."/>
        </authorList>
    </citation>
    <scope>NUCLEOTIDE SEQUENCE [LARGE SCALE GENOMIC DNA]</scope>
    <source>
        <strain evidence="2 3">RG2</strain>
    </source>
</reference>
<evidence type="ECO:0000313" key="3">
    <source>
        <dbReference type="Proteomes" id="UP000683559"/>
    </source>
</evidence>
<dbReference type="Proteomes" id="UP000683559">
    <property type="component" value="Chromosome"/>
</dbReference>
<protein>
    <submittedName>
        <fullName evidence="2">DUF4402 domain-containing protein</fullName>
    </submittedName>
</protein>
<sequence length="155" mass="15508">MSAKGMPAKAGAIFLALRLLTAESAIAAPTSVTRNQDFNFGKVAGGAGRAGTVTITSAGSRTYSGSVLPLGTSFSPARFTITGTVGKSYTITLPAEFTINAGGDQMTVTAVTPSIPLTGVIPAGGTVSFSVGGTLNVGATQRNALYSSNMNVTVK</sequence>
<keyword evidence="3" id="KW-1185">Reference proteome</keyword>
<dbReference type="Pfam" id="PF14352">
    <property type="entry name" value="DUF4402"/>
    <property type="match status" value="1"/>
</dbReference>
<keyword evidence="1" id="KW-0732">Signal</keyword>
<feature type="signal peptide" evidence="1">
    <location>
        <begin position="1"/>
        <end position="27"/>
    </location>
</feature>
<dbReference type="InterPro" id="IPR025514">
    <property type="entry name" value="DUF4402"/>
</dbReference>
<dbReference type="EMBL" id="CP077683">
    <property type="protein sequence ID" value="QXE89851.1"/>
    <property type="molecule type" value="Genomic_DNA"/>
</dbReference>
<name>A0ABX8LG30_9BACT</name>
<evidence type="ECO:0000256" key="1">
    <source>
        <dbReference type="SAM" id="SignalP"/>
    </source>
</evidence>
<evidence type="ECO:0000313" key="2">
    <source>
        <dbReference type="EMBL" id="QXE89851.1"/>
    </source>
</evidence>
<feature type="chain" id="PRO_5047034956" evidence="1">
    <location>
        <begin position="28"/>
        <end position="155"/>
    </location>
</feature>
<dbReference type="RefSeq" id="WP_217286521.1">
    <property type="nucleotide sequence ID" value="NZ_CP077683.1"/>
</dbReference>
<accession>A0ABX8LG30</accession>
<proteinExistence type="predicted"/>